<evidence type="ECO:0000313" key="2">
    <source>
        <dbReference type="EMBL" id="PJF00838.1"/>
    </source>
</evidence>
<comment type="caution">
    <text evidence="2">The sequence shown here is derived from an EMBL/GenBank/DDBJ whole genome shotgun (WGS) entry which is preliminary data.</text>
</comment>
<dbReference type="RefSeq" id="WP_100189737.1">
    <property type="nucleotide sequence ID" value="NZ_PGGD01000001.1"/>
</dbReference>
<evidence type="ECO:0000313" key="3">
    <source>
        <dbReference type="Proteomes" id="UP000228641"/>
    </source>
</evidence>
<dbReference type="AlphaFoldDB" id="A0A2M8M9F0"/>
<dbReference type="EMBL" id="PGGD01000001">
    <property type="protein sequence ID" value="PJF00838.1"/>
    <property type="molecule type" value="Genomic_DNA"/>
</dbReference>
<name>A0A2M8M9F0_PREIN</name>
<evidence type="ECO:0000259" key="1">
    <source>
        <dbReference type="Pfam" id="PF14491"/>
    </source>
</evidence>
<accession>A0A2M8M9F0</accession>
<dbReference type="Proteomes" id="UP000228641">
    <property type="component" value="Unassembled WGS sequence"/>
</dbReference>
<organism evidence="2 3">
    <name type="scientific">Prevotella intermedia</name>
    <dbReference type="NCBI Taxonomy" id="28131"/>
    <lineage>
        <taxon>Bacteria</taxon>
        <taxon>Pseudomonadati</taxon>
        <taxon>Bacteroidota</taxon>
        <taxon>Bacteroidia</taxon>
        <taxon>Bacteroidales</taxon>
        <taxon>Prevotellaceae</taxon>
        <taxon>Prevotella</taxon>
    </lineage>
</organism>
<dbReference type="InterPro" id="IPR029492">
    <property type="entry name" value="DUF4435"/>
</dbReference>
<feature type="domain" description="DUF4435" evidence="1">
    <location>
        <begin position="48"/>
        <end position="270"/>
    </location>
</feature>
<reference evidence="2 3" key="1">
    <citation type="submission" date="2017-11" db="EMBL/GenBank/DDBJ databases">
        <title>Genome sequencing of Prevotella intermedia KCOM 1779.</title>
        <authorList>
            <person name="Kook J.-K."/>
            <person name="Park S.-N."/>
            <person name="Lim Y.K."/>
        </authorList>
    </citation>
    <scope>NUCLEOTIDE SEQUENCE [LARGE SCALE GENOMIC DNA]</scope>
    <source>
        <strain evidence="2 3">KCOM 1779</strain>
    </source>
</reference>
<dbReference type="Pfam" id="PF14491">
    <property type="entry name" value="DUF4435"/>
    <property type="match status" value="1"/>
</dbReference>
<sequence>MENSVLQECEPQSCVEDNKSLENTVLEATDPPSIVETIRQNIQHPNHRDVIIVVEGEDDEKALKKFFNMQAVEFLCAGNCLKVKNSMCIVSTDEQLKDCVIGIKDADFDHINKISHNIANLMLTDTHDMETMMLTSKVCQCICWETIKEEYRNLSFDAMTSLKNLSYLRYYNDKMIFTGGDSDKDGISFKKTKICNLIPNNQPVSVEDVLKHVKLAGNSGKASFPDLNTMNRFIQQNPIEDGELFLFTNGHDLVSAIRNILHSKAKKAKEYSEIAIVALIRAYFGKEEFEKTKLYKSIDNWNNNRFNLWAV</sequence>
<proteinExistence type="predicted"/>
<gene>
    <name evidence="2" type="ORF">CUB97_06050</name>
</gene>
<protein>
    <recommendedName>
        <fullName evidence="1">DUF4435 domain-containing protein</fullName>
    </recommendedName>
</protein>